<evidence type="ECO:0000256" key="15">
    <source>
        <dbReference type="ARBA" id="ARBA00022989"/>
    </source>
</evidence>
<evidence type="ECO:0000256" key="19">
    <source>
        <dbReference type="ARBA" id="ARBA00047899"/>
    </source>
</evidence>
<evidence type="ECO:0000313" key="25">
    <source>
        <dbReference type="EMBL" id="KAJ9683604.1"/>
    </source>
</evidence>
<evidence type="ECO:0000256" key="22">
    <source>
        <dbReference type="SAM" id="Phobius"/>
    </source>
</evidence>
<dbReference type="GO" id="GO:0004674">
    <property type="term" value="F:protein serine/threonine kinase activity"/>
    <property type="evidence" value="ECO:0007669"/>
    <property type="project" value="UniProtKB-KW"/>
</dbReference>
<keyword evidence="14 21" id="KW-0067">ATP-binding</keyword>
<evidence type="ECO:0000256" key="13">
    <source>
        <dbReference type="ARBA" id="ARBA00022777"/>
    </source>
</evidence>
<dbReference type="SUPFAM" id="SSF56112">
    <property type="entry name" value="Protein kinase-like (PK-like)"/>
    <property type="match status" value="1"/>
</dbReference>
<keyword evidence="5" id="KW-0723">Serine/threonine-protein kinase</keyword>
<keyword evidence="9 22" id="KW-0812">Transmembrane</keyword>
<proteinExistence type="predicted"/>
<evidence type="ECO:0000256" key="8">
    <source>
        <dbReference type="ARBA" id="ARBA00022679"/>
    </source>
</evidence>
<feature type="domain" description="Protein kinase" evidence="24">
    <location>
        <begin position="524"/>
        <end position="761"/>
    </location>
</feature>
<dbReference type="FunFam" id="3.80.10.10:FF:000221">
    <property type="entry name" value="Leucine-rich repeat receptor-like protein kinase PXL1"/>
    <property type="match status" value="1"/>
</dbReference>
<dbReference type="Pfam" id="PF23598">
    <property type="entry name" value="LRR_14"/>
    <property type="match status" value="1"/>
</dbReference>
<keyword evidence="15 22" id="KW-1133">Transmembrane helix</keyword>
<feature type="binding site" evidence="21">
    <location>
        <position position="553"/>
    </location>
    <ligand>
        <name>ATP</name>
        <dbReference type="ChEBI" id="CHEBI:30616"/>
    </ligand>
</feature>
<dbReference type="InterPro" id="IPR001611">
    <property type="entry name" value="Leu-rich_rpt"/>
</dbReference>
<dbReference type="PROSITE" id="PS50011">
    <property type="entry name" value="PROTEIN_KINASE_DOM"/>
    <property type="match status" value="1"/>
</dbReference>
<dbReference type="InterPro" id="IPR011009">
    <property type="entry name" value="Kinase-like_dom_sf"/>
</dbReference>
<dbReference type="GO" id="GO:0005886">
    <property type="term" value="C:plasma membrane"/>
    <property type="evidence" value="ECO:0007669"/>
    <property type="project" value="UniProtKB-SubCell"/>
</dbReference>
<dbReference type="SMART" id="SM00365">
    <property type="entry name" value="LRR_SD22"/>
    <property type="match status" value="6"/>
</dbReference>
<keyword evidence="11" id="KW-0677">Repeat</keyword>
<dbReference type="PANTHER" id="PTHR48005:SF16">
    <property type="entry name" value="MDIS1-INTERACTING RECEPTOR LIKE KINASE 2-LIKE ISOFORM X1"/>
    <property type="match status" value="1"/>
</dbReference>
<dbReference type="Pfam" id="PF07714">
    <property type="entry name" value="PK_Tyr_Ser-Thr"/>
    <property type="match status" value="2"/>
</dbReference>
<comment type="catalytic activity">
    <reaction evidence="19">
        <text>L-threonyl-[protein] + ATP = O-phospho-L-threonyl-[protein] + ADP + H(+)</text>
        <dbReference type="Rhea" id="RHEA:46608"/>
        <dbReference type="Rhea" id="RHEA-COMP:11060"/>
        <dbReference type="Rhea" id="RHEA-COMP:11605"/>
        <dbReference type="ChEBI" id="CHEBI:15378"/>
        <dbReference type="ChEBI" id="CHEBI:30013"/>
        <dbReference type="ChEBI" id="CHEBI:30616"/>
        <dbReference type="ChEBI" id="CHEBI:61977"/>
        <dbReference type="ChEBI" id="CHEBI:456216"/>
        <dbReference type="EC" id="2.7.11.1"/>
    </reaction>
</comment>
<dbReference type="PANTHER" id="PTHR48005">
    <property type="entry name" value="LEUCINE RICH REPEAT KINASE 2"/>
    <property type="match status" value="1"/>
</dbReference>
<dbReference type="Gene3D" id="1.10.510.10">
    <property type="entry name" value="Transferase(Phosphotransferase) domain 1"/>
    <property type="match status" value="1"/>
</dbReference>
<organism evidence="25 26">
    <name type="scientific">Vitis rotundifolia</name>
    <name type="common">Muscadine grape</name>
    <dbReference type="NCBI Taxonomy" id="103349"/>
    <lineage>
        <taxon>Eukaryota</taxon>
        <taxon>Viridiplantae</taxon>
        <taxon>Streptophyta</taxon>
        <taxon>Embryophyta</taxon>
        <taxon>Tracheophyta</taxon>
        <taxon>Spermatophyta</taxon>
        <taxon>Magnoliopsida</taxon>
        <taxon>eudicotyledons</taxon>
        <taxon>Gunneridae</taxon>
        <taxon>Pentapetalae</taxon>
        <taxon>rosids</taxon>
        <taxon>Vitales</taxon>
        <taxon>Vitaceae</taxon>
        <taxon>Viteae</taxon>
        <taxon>Vitis</taxon>
    </lineage>
</organism>
<dbReference type="InterPro" id="IPR051420">
    <property type="entry name" value="Ser_Thr_Kinases_DiverseReg"/>
</dbReference>
<reference evidence="25 26" key="1">
    <citation type="journal article" date="2023" name="BMC Biotechnol.">
        <title>Vitis rotundifolia cv Carlos genome sequencing.</title>
        <authorList>
            <person name="Huff M."/>
            <person name="Hulse-Kemp A."/>
            <person name="Scheffler B."/>
            <person name="Youngblood R."/>
            <person name="Simpson S."/>
            <person name="Babiker E."/>
            <person name="Staton M."/>
        </authorList>
    </citation>
    <scope>NUCLEOTIDE SEQUENCE [LARGE SCALE GENOMIC DNA]</scope>
    <source>
        <tissue evidence="25">Leaf</tissue>
    </source>
</reference>
<keyword evidence="6" id="KW-0597">Phosphoprotein</keyword>
<evidence type="ECO:0000256" key="4">
    <source>
        <dbReference type="ARBA" id="ARBA00022475"/>
    </source>
</evidence>
<dbReference type="InterPro" id="IPR003591">
    <property type="entry name" value="Leu-rich_rpt_typical-subtyp"/>
</dbReference>
<keyword evidence="18" id="KW-0325">Glycoprotein</keyword>
<feature type="transmembrane region" description="Helical" evidence="22">
    <location>
        <begin position="460"/>
        <end position="484"/>
    </location>
</feature>
<evidence type="ECO:0000256" key="11">
    <source>
        <dbReference type="ARBA" id="ARBA00022737"/>
    </source>
</evidence>
<keyword evidence="13" id="KW-0418">Kinase</keyword>
<dbReference type="PRINTS" id="PR00019">
    <property type="entry name" value="LEURICHRPT"/>
</dbReference>
<dbReference type="InterPro" id="IPR017441">
    <property type="entry name" value="Protein_kinase_ATP_BS"/>
</dbReference>
<evidence type="ECO:0000256" key="14">
    <source>
        <dbReference type="ARBA" id="ARBA00022840"/>
    </source>
</evidence>
<dbReference type="Pfam" id="PF13855">
    <property type="entry name" value="LRR_8"/>
    <property type="match status" value="1"/>
</dbReference>
<keyword evidence="12 21" id="KW-0547">Nucleotide-binding</keyword>
<dbReference type="InterPro" id="IPR000719">
    <property type="entry name" value="Prot_kinase_dom"/>
</dbReference>
<evidence type="ECO:0000256" key="21">
    <source>
        <dbReference type="PROSITE-ProRule" id="PRU10141"/>
    </source>
</evidence>
<feature type="signal peptide" evidence="23">
    <location>
        <begin position="1"/>
        <end position="28"/>
    </location>
</feature>
<dbReference type="InterPro" id="IPR001245">
    <property type="entry name" value="Ser-Thr/Tyr_kinase_cat_dom"/>
</dbReference>
<comment type="catalytic activity">
    <reaction evidence="20">
        <text>L-seryl-[protein] + ATP = O-phospho-L-seryl-[protein] + ADP + H(+)</text>
        <dbReference type="Rhea" id="RHEA:17989"/>
        <dbReference type="Rhea" id="RHEA-COMP:9863"/>
        <dbReference type="Rhea" id="RHEA-COMP:11604"/>
        <dbReference type="ChEBI" id="CHEBI:15378"/>
        <dbReference type="ChEBI" id="CHEBI:29999"/>
        <dbReference type="ChEBI" id="CHEBI:30616"/>
        <dbReference type="ChEBI" id="CHEBI:83421"/>
        <dbReference type="ChEBI" id="CHEBI:456216"/>
        <dbReference type="EC" id="2.7.11.1"/>
    </reaction>
</comment>
<dbReference type="SMART" id="SM00369">
    <property type="entry name" value="LRR_TYP"/>
    <property type="match status" value="8"/>
</dbReference>
<dbReference type="FunFam" id="3.80.10.10:FF:000299">
    <property type="entry name" value="Piriformospora indica-insensitive protein 2"/>
    <property type="match status" value="1"/>
</dbReference>
<name>A0AA39DGY7_VITRO</name>
<evidence type="ECO:0000256" key="5">
    <source>
        <dbReference type="ARBA" id="ARBA00022527"/>
    </source>
</evidence>
<dbReference type="FunFam" id="3.80.10.10:FF:000400">
    <property type="entry name" value="Nuclear pore complex protein NUP107"/>
    <property type="match status" value="1"/>
</dbReference>
<evidence type="ECO:0000256" key="9">
    <source>
        <dbReference type="ARBA" id="ARBA00022692"/>
    </source>
</evidence>
<evidence type="ECO:0000256" key="17">
    <source>
        <dbReference type="ARBA" id="ARBA00023170"/>
    </source>
</evidence>
<keyword evidence="26" id="KW-1185">Reference proteome</keyword>
<evidence type="ECO:0000256" key="23">
    <source>
        <dbReference type="SAM" id="SignalP"/>
    </source>
</evidence>
<dbReference type="Gene3D" id="3.30.200.20">
    <property type="entry name" value="Phosphorylase Kinase, domain 1"/>
    <property type="match status" value="1"/>
</dbReference>
<evidence type="ECO:0000256" key="16">
    <source>
        <dbReference type="ARBA" id="ARBA00023136"/>
    </source>
</evidence>
<evidence type="ECO:0000256" key="20">
    <source>
        <dbReference type="ARBA" id="ARBA00048679"/>
    </source>
</evidence>
<evidence type="ECO:0000256" key="1">
    <source>
        <dbReference type="ARBA" id="ARBA00004236"/>
    </source>
</evidence>
<evidence type="ECO:0000256" key="7">
    <source>
        <dbReference type="ARBA" id="ARBA00022614"/>
    </source>
</evidence>
<keyword evidence="16 22" id="KW-0472">Membrane</keyword>
<sequence>MGKMECVVSSVVAVLMLLLVHTVSMTHAASTHSSTNHSQVVAEADALRNSGWWIWSDPATSNHCSWSGITCNKAKHVTGISLRSLVPVGELSKLNLSSFPSLNFLILSKMGLNGSISDQIGSLTKLTNLDLSHNQLTGPIPHQIGSLTKLTHLDLSFNQLTGPIPHQIGTLTELTFLQLDWNKLIGGIPSSLGRLSKLTDLGLSYNQLNDSIPHQIGSLTKLIHLDLSDNQLTGPMPHQIGSLTKLTNLILSYNHLNGCIPYQIGTLTELTFLQLYVNKFTGVIPSFLSLSLTKLTHLDLSFNQLIGPIPHQIGTLTKLTYLRLSGNELTSAIPSSLGRLTKLTSLNLFGNQINGSIPPETGNIKDLVFLDLHNNLISGEIPSELKNLKRLQHLDLSYNRLDLSCNRQSDNVPPFLTNNCNWTTSDLSYNDDLERNAPSFCNGRENPGAQVPTGDTTSQLTIITSLLLTFFFVTLILGLAFLWWKKRKVQPDSMATKKKGDLFSIWDYDGGIAFQDIILATEDFDIRYCIGVGGYGSVYRAQLPSGKVVAVKKLHRSEIDEPAYLRSFKNEVQMLEEIRHRNIVKLHGYCLHDRCMFLIYKYMERGSLHCMLSNEVEAVELDWVKRVNIVKLWPMHYPTCIMIFAYTMVVTEKCDVYSFGVVALETMIGKHPGELITSLLSSLCQDIMLRDVLDSCLSLPEDLQVAKDVVFMVLLALKCIHSNPQSRPTMQQISYKLLGNIPFPKSPFYAISLYELKNQEM</sequence>
<dbReference type="Proteomes" id="UP001168098">
    <property type="component" value="Unassembled WGS sequence"/>
</dbReference>
<evidence type="ECO:0000256" key="6">
    <source>
        <dbReference type="ARBA" id="ARBA00022553"/>
    </source>
</evidence>
<protein>
    <recommendedName>
        <fullName evidence="3">non-specific serine/threonine protein kinase</fullName>
        <ecNumber evidence="3">2.7.11.1</ecNumber>
    </recommendedName>
</protein>
<accession>A0AA39DGY7</accession>
<keyword evidence="8" id="KW-0808">Transferase</keyword>
<keyword evidence="7" id="KW-0433">Leucine-rich repeat</keyword>
<evidence type="ECO:0000259" key="24">
    <source>
        <dbReference type="PROSITE" id="PS50011"/>
    </source>
</evidence>
<dbReference type="GO" id="GO:0005524">
    <property type="term" value="F:ATP binding"/>
    <property type="evidence" value="ECO:0007669"/>
    <property type="project" value="UniProtKB-UniRule"/>
</dbReference>
<keyword evidence="17" id="KW-0675">Receptor</keyword>
<dbReference type="PROSITE" id="PS00107">
    <property type="entry name" value="PROTEIN_KINASE_ATP"/>
    <property type="match status" value="1"/>
</dbReference>
<dbReference type="InterPro" id="IPR032675">
    <property type="entry name" value="LRR_dom_sf"/>
</dbReference>
<evidence type="ECO:0000256" key="10">
    <source>
        <dbReference type="ARBA" id="ARBA00022729"/>
    </source>
</evidence>
<comment type="subcellular location">
    <subcellularLocation>
        <location evidence="1">Cell membrane</location>
    </subcellularLocation>
    <subcellularLocation>
        <location evidence="2">Membrane</location>
        <topology evidence="2">Single-pass type I membrane protein</topology>
    </subcellularLocation>
</comment>
<dbReference type="SUPFAM" id="SSF52058">
    <property type="entry name" value="L domain-like"/>
    <property type="match status" value="1"/>
</dbReference>
<dbReference type="EMBL" id="JARBHA010000014">
    <property type="protein sequence ID" value="KAJ9683604.1"/>
    <property type="molecule type" value="Genomic_DNA"/>
</dbReference>
<feature type="chain" id="PRO_5041332755" description="non-specific serine/threonine protein kinase" evidence="23">
    <location>
        <begin position="29"/>
        <end position="761"/>
    </location>
</feature>
<dbReference type="EC" id="2.7.11.1" evidence="3"/>
<evidence type="ECO:0000313" key="26">
    <source>
        <dbReference type="Proteomes" id="UP001168098"/>
    </source>
</evidence>
<evidence type="ECO:0000256" key="12">
    <source>
        <dbReference type="ARBA" id="ARBA00022741"/>
    </source>
</evidence>
<dbReference type="Pfam" id="PF00560">
    <property type="entry name" value="LRR_1"/>
    <property type="match status" value="2"/>
</dbReference>
<evidence type="ECO:0000256" key="3">
    <source>
        <dbReference type="ARBA" id="ARBA00012513"/>
    </source>
</evidence>
<dbReference type="AlphaFoldDB" id="A0AA39DGY7"/>
<comment type="caution">
    <text evidence="25">The sequence shown here is derived from an EMBL/GenBank/DDBJ whole genome shotgun (WGS) entry which is preliminary data.</text>
</comment>
<keyword evidence="10 23" id="KW-0732">Signal</keyword>
<gene>
    <name evidence="25" type="ORF">PVL29_019250</name>
</gene>
<dbReference type="Gene3D" id="3.80.10.10">
    <property type="entry name" value="Ribonuclease Inhibitor"/>
    <property type="match status" value="4"/>
</dbReference>
<dbReference type="FunFam" id="3.30.200.20:FF:000309">
    <property type="entry name" value="Leucine-rich repeat receptor protein kinase MSP1"/>
    <property type="match status" value="1"/>
</dbReference>
<keyword evidence="4" id="KW-1003">Cell membrane</keyword>
<dbReference type="InterPro" id="IPR055414">
    <property type="entry name" value="LRR_R13L4/SHOC2-like"/>
</dbReference>
<evidence type="ECO:0000256" key="2">
    <source>
        <dbReference type="ARBA" id="ARBA00004479"/>
    </source>
</evidence>
<evidence type="ECO:0000256" key="18">
    <source>
        <dbReference type="ARBA" id="ARBA00023180"/>
    </source>
</evidence>